<proteinExistence type="predicted"/>
<evidence type="ECO:0000313" key="3">
    <source>
        <dbReference type="Proteomes" id="UP000838412"/>
    </source>
</evidence>
<feature type="region of interest" description="Disordered" evidence="1">
    <location>
        <begin position="1"/>
        <end position="50"/>
    </location>
</feature>
<gene>
    <name evidence="2" type="primary">Hypp6948</name>
    <name evidence="2" type="ORF">BLAG_LOCUS5952</name>
</gene>
<protein>
    <submittedName>
        <fullName evidence="2">Hypp6948 protein</fullName>
    </submittedName>
</protein>
<reference evidence="2" key="1">
    <citation type="submission" date="2022-01" db="EMBL/GenBank/DDBJ databases">
        <authorList>
            <person name="Braso-Vives M."/>
        </authorList>
    </citation>
    <scope>NUCLEOTIDE SEQUENCE</scope>
</reference>
<feature type="region of interest" description="Disordered" evidence="1">
    <location>
        <begin position="65"/>
        <end position="130"/>
    </location>
</feature>
<dbReference type="OrthoDB" id="9623740at2759"/>
<evidence type="ECO:0000256" key="1">
    <source>
        <dbReference type="SAM" id="MobiDB-lite"/>
    </source>
</evidence>
<sequence length="346" mass="35983">MSTPSNTGKRPRMPAGGLTAVPGPSSQSTPVPAQQAASSATQAAPAPGQRAPAAVLNLTIAAPGTVQQGVGPARGYFSAVSDTNSGPTTDPGSTSDSGPDSTSDSGPGSARDSGPGSARDSGSGPATGAPLIMQALPAPTQQVIPAPAQQAAAPVLPAGECPTQGFNAFQEMQVLLERTERLEQRETEQTTMLRKARAYATRRSSAFDPTTMSALLKALAEAASMAGHRSASTWTYAASAFDRQLEEGADLGGGDLESLPAEFIGDPEQISNTPRVWMPAEKCTSCGYSNDFTFKFCQQCGAYRPTQDQLENTKLLSVNEVQLEARLHEVLHRVKLCVMGGAIRSY</sequence>
<evidence type="ECO:0000313" key="2">
    <source>
        <dbReference type="EMBL" id="CAH1242681.1"/>
    </source>
</evidence>
<organism evidence="2 3">
    <name type="scientific">Branchiostoma lanceolatum</name>
    <name type="common">Common lancelet</name>
    <name type="synonym">Amphioxus lanceolatum</name>
    <dbReference type="NCBI Taxonomy" id="7740"/>
    <lineage>
        <taxon>Eukaryota</taxon>
        <taxon>Metazoa</taxon>
        <taxon>Chordata</taxon>
        <taxon>Cephalochordata</taxon>
        <taxon>Leptocardii</taxon>
        <taxon>Amphioxiformes</taxon>
        <taxon>Branchiostomatidae</taxon>
        <taxon>Branchiostoma</taxon>
    </lineage>
</organism>
<accession>A0A8J9YVY3</accession>
<feature type="compositionally biased region" description="Low complexity" evidence="1">
    <location>
        <begin position="85"/>
        <end position="109"/>
    </location>
</feature>
<dbReference type="AlphaFoldDB" id="A0A8J9YVY3"/>
<dbReference type="Proteomes" id="UP000838412">
    <property type="component" value="Chromosome 13"/>
</dbReference>
<name>A0A8J9YVY3_BRALA</name>
<dbReference type="EMBL" id="OV696698">
    <property type="protein sequence ID" value="CAH1242681.1"/>
    <property type="molecule type" value="Genomic_DNA"/>
</dbReference>
<feature type="compositionally biased region" description="Low complexity" evidence="1">
    <location>
        <begin position="24"/>
        <end position="50"/>
    </location>
</feature>
<keyword evidence="3" id="KW-1185">Reference proteome</keyword>